<dbReference type="InterPro" id="IPR000045">
    <property type="entry name" value="Prepilin_IV_endopep_pep"/>
</dbReference>
<feature type="transmembrane region" description="Helical" evidence="1">
    <location>
        <begin position="127"/>
        <end position="145"/>
    </location>
</feature>
<evidence type="ECO:0000259" key="2">
    <source>
        <dbReference type="Pfam" id="PF01478"/>
    </source>
</evidence>
<evidence type="ECO:0000313" key="3">
    <source>
        <dbReference type="EMBL" id="SDT95856.1"/>
    </source>
</evidence>
<keyword evidence="1" id="KW-0812">Transmembrane</keyword>
<dbReference type="Proteomes" id="UP000198976">
    <property type="component" value="Chromosome I"/>
</dbReference>
<protein>
    <submittedName>
        <fullName evidence="3">Leader peptidase (Prepilin peptidase) / N-methyltransferase</fullName>
    </submittedName>
</protein>
<accession>A0ABY0V825</accession>
<feature type="transmembrane region" description="Helical" evidence="1">
    <location>
        <begin position="46"/>
        <end position="65"/>
    </location>
</feature>
<keyword evidence="1" id="KW-1133">Transmembrane helix</keyword>
<evidence type="ECO:0000313" key="4">
    <source>
        <dbReference type="Proteomes" id="UP000198976"/>
    </source>
</evidence>
<feature type="transmembrane region" description="Helical" evidence="1">
    <location>
        <begin position="208"/>
        <end position="226"/>
    </location>
</feature>
<proteinExistence type="predicted"/>
<reference evidence="3 4" key="1">
    <citation type="submission" date="2016-10" db="EMBL/GenBank/DDBJ databases">
        <authorList>
            <person name="Varghese N."/>
            <person name="Submissions S."/>
        </authorList>
    </citation>
    <scope>NUCLEOTIDE SEQUENCE [LARGE SCALE GENOMIC DNA]</scope>
    <source>
        <strain evidence="3 4">DSM 9169</strain>
    </source>
</reference>
<dbReference type="EMBL" id="LT629792">
    <property type="protein sequence ID" value="SDT95856.1"/>
    <property type="molecule type" value="Genomic_DNA"/>
</dbReference>
<feature type="transmembrane region" description="Helical" evidence="1">
    <location>
        <begin position="166"/>
        <end position="196"/>
    </location>
</feature>
<dbReference type="Pfam" id="PF01478">
    <property type="entry name" value="Peptidase_A24"/>
    <property type="match status" value="1"/>
</dbReference>
<feature type="transmembrane region" description="Helical" evidence="1">
    <location>
        <begin position="100"/>
        <end position="121"/>
    </location>
</feature>
<feature type="transmembrane region" description="Helical" evidence="1">
    <location>
        <begin position="6"/>
        <end position="26"/>
    </location>
</feature>
<name>A0ABY0V825_9ACTO</name>
<evidence type="ECO:0000256" key="1">
    <source>
        <dbReference type="SAM" id="Phobius"/>
    </source>
</evidence>
<feature type="domain" description="Prepilin type IV endopeptidase peptidase" evidence="2">
    <location>
        <begin position="84"/>
        <end position="190"/>
    </location>
</feature>
<keyword evidence="4" id="KW-1185">Reference proteome</keyword>
<gene>
    <name evidence="3" type="ORF">SAMN04489714_1226</name>
</gene>
<organism evidence="3 4">
    <name type="scientific">Schaalia radingae</name>
    <dbReference type="NCBI Taxonomy" id="131110"/>
    <lineage>
        <taxon>Bacteria</taxon>
        <taxon>Bacillati</taxon>
        <taxon>Actinomycetota</taxon>
        <taxon>Actinomycetes</taxon>
        <taxon>Actinomycetales</taxon>
        <taxon>Actinomycetaceae</taxon>
        <taxon>Schaalia</taxon>
    </lineage>
</organism>
<sequence>MIMGNDVGALSLALSLMVWIAIAMWLNRAGWRVQRRYFTTINMRPMNRMTVVWVCALTGMVTLLAAHASPMAPAIVTLAMIGPLSAFVDAKTHKLPTRYTLVLAGGAIIGIASVIFCSEYAQQVNDTWWISMIGGMVMWTLPLWLSAKISHGAGYGDVKLAPVLGALTGIPGWACTLGGLVICFVGAGIAAVWAIIALGAHGRTRVALGPWLIGGAALALVLWEIIPSWQIPA</sequence>
<keyword evidence="1" id="KW-0472">Membrane</keyword>